<proteinExistence type="predicted"/>
<dbReference type="Proteomes" id="UP001497744">
    <property type="component" value="Unassembled WGS sequence"/>
</dbReference>
<dbReference type="EMBL" id="BPLF01000001">
    <property type="protein sequence ID" value="GIX62135.1"/>
    <property type="molecule type" value="Genomic_DNA"/>
</dbReference>
<evidence type="ECO:0000313" key="2">
    <source>
        <dbReference type="Proteomes" id="UP001497744"/>
    </source>
</evidence>
<protein>
    <submittedName>
        <fullName evidence="1">DUF480 domain-containing protein</fullName>
    </submittedName>
</protein>
<gene>
    <name evidence="1" type="ORF">BcabD6B2_15700</name>
</gene>
<name>A0AAV4LQQ0_BABCB</name>
<accession>A0AAV4LQQ0</accession>
<dbReference type="AlphaFoldDB" id="A0AAV4LQQ0"/>
<evidence type="ECO:0000313" key="1">
    <source>
        <dbReference type="EMBL" id="GIX62135.1"/>
    </source>
</evidence>
<organism evidence="1 2">
    <name type="scientific">Babesia caballi</name>
    <dbReference type="NCBI Taxonomy" id="5871"/>
    <lineage>
        <taxon>Eukaryota</taxon>
        <taxon>Sar</taxon>
        <taxon>Alveolata</taxon>
        <taxon>Apicomplexa</taxon>
        <taxon>Aconoidasida</taxon>
        <taxon>Piroplasmida</taxon>
        <taxon>Babesiidae</taxon>
        <taxon>Babesia</taxon>
    </lineage>
</organism>
<keyword evidence="2" id="KW-1185">Reference proteome</keyword>
<dbReference type="GeneID" id="94193616"/>
<comment type="caution">
    <text evidence="1">The sequence shown here is derived from an EMBL/GenBank/DDBJ whole genome shotgun (WGS) entry which is preliminary data.</text>
</comment>
<sequence length="387" mass="43401">MSCGGLSQPSSSGTYPYQVYEVLRAVEKCSRLEGNLPVERGVHQLFHLSAAERVVRRADRQRARAEVVFWVPLTQQVQHHRRVVQDLHVDSARETRGVVHDGHRASLPQKAAQDDGQFVALVVDQAHRRVRRGQLHEATGVHIPHVLEGRVSRFEQLCTDLRGRATHFEHVQRLAAGALLESQVAPRERVEVSHHQTLVYNVVVDLVYAVRRDQSLQCDEPRGSFFRAAVYPECVGRYGVLMKLSAEDSVHLFRVAFQRGFIHKSETCGAAEQDHGGSAVLRCNVVVDVFSQGAEVGQEARMLLRLLFVHALACLEAVEVAMEEVNHCVGNLLVTQGQQNLGVQGGVVLLRHDEVLRQMGWLSRRSRMTAVSYLAVMIQDDVENHRP</sequence>
<dbReference type="RefSeq" id="XP_067714204.1">
    <property type="nucleotide sequence ID" value="XM_067858103.1"/>
</dbReference>
<reference evidence="1 2" key="1">
    <citation type="submission" date="2021-06" db="EMBL/GenBank/DDBJ databases">
        <title>Genome sequence of Babesia caballi.</title>
        <authorList>
            <person name="Yamagishi J."/>
            <person name="Kidaka T."/>
            <person name="Ochi A."/>
        </authorList>
    </citation>
    <scope>NUCLEOTIDE SEQUENCE [LARGE SCALE GENOMIC DNA]</scope>
    <source>
        <strain evidence="1">USDA-D6B2</strain>
    </source>
</reference>